<dbReference type="STRING" id="1618369.UV54_C0048G0007"/>
<comment type="caution">
    <text evidence="1">The sequence shown here is derived from an EMBL/GenBank/DDBJ whole genome shotgun (WGS) entry which is preliminary data.</text>
</comment>
<dbReference type="EMBL" id="LCEW01000048">
    <property type="protein sequence ID" value="KKS78885.1"/>
    <property type="molecule type" value="Genomic_DNA"/>
</dbReference>
<organism evidence="1 2">
    <name type="scientific">Candidatus Beckwithbacteria bacterium GW2011_GWA2_43_10</name>
    <dbReference type="NCBI Taxonomy" id="1618369"/>
    <lineage>
        <taxon>Bacteria</taxon>
        <taxon>Candidatus Beckwithiibacteriota</taxon>
    </lineage>
</organism>
<dbReference type="Proteomes" id="UP000034213">
    <property type="component" value="Unassembled WGS sequence"/>
</dbReference>
<dbReference type="GO" id="GO:0097367">
    <property type="term" value="F:carbohydrate derivative binding"/>
    <property type="evidence" value="ECO:0007669"/>
    <property type="project" value="InterPro"/>
</dbReference>
<evidence type="ECO:0000313" key="2">
    <source>
        <dbReference type="Proteomes" id="UP000034213"/>
    </source>
</evidence>
<feature type="non-terminal residue" evidence="1">
    <location>
        <position position="456"/>
    </location>
</feature>
<reference evidence="1 2" key="1">
    <citation type="journal article" date="2015" name="Nature">
        <title>rRNA introns, odd ribosomes, and small enigmatic genomes across a large radiation of phyla.</title>
        <authorList>
            <person name="Brown C.T."/>
            <person name="Hug L.A."/>
            <person name="Thomas B.C."/>
            <person name="Sharon I."/>
            <person name="Castelle C.J."/>
            <person name="Singh A."/>
            <person name="Wilkins M.J."/>
            <person name="Williams K.H."/>
            <person name="Banfield J.F."/>
        </authorList>
    </citation>
    <scope>NUCLEOTIDE SEQUENCE [LARGE SCALE GENOMIC DNA]</scope>
</reference>
<gene>
    <name evidence="1" type="ORF">UV54_C0048G0007</name>
</gene>
<proteinExistence type="predicted"/>
<dbReference type="SUPFAM" id="SSF53697">
    <property type="entry name" value="SIS domain"/>
    <property type="match status" value="1"/>
</dbReference>
<evidence type="ECO:0000313" key="1">
    <source>
        <dbReference type="EMBL" id="KKS78885.1"/>
    </source>
</evidence>
<dbReference type="InterPro" id="IPR046348">
    <property type="entry name" value="SIS_dom_sf"/>
</dbReference>
<dbReference type="GO" id="GO:1901135">
    <property type="term" value="P:carbohydrate derivative metabolic process"/>
    <property type="evidence" value="ECO:0007669"/>
    <property type="project" value="InterPro"/>
</dbReference>
<protein>
    <submittedName>
        <fullName evidence="1">Uncharacterized protein</fullName>
    </submittedName>
</protein>
<name>A0A0G1BZY0_9BACT</name>
<accession>A0A0G1BZY0</accession>
<dbReference type="Gene3D" id="3.40.50.10490">
    <property type="entry name" value="Glucose-6-phosphate isomerase like protein, domain 1"/>
    <property type="match status" value="1"/>
</dbReference>
<dbReference type="AlphaFoldDB" id="A0A0G1BZY0"/>
<sequence length="456" mass="51074">MTQPLEYSVGSSQNLREQNLRQLIETLKQADVVMLSFDLDGVIFSRYDEQGRIFDEERGNWVDPYLNSELKTLGIALDFLRITCENQGKKFIVALNTNRETEIAYLIFNSFPLSVRGHLLSSLEAGHALSYLKDGEIVSRKLTDEDPHIHAIKQNISQDMDDAYSQNLMGKRAYKPFRQGMVTFRGVSPEFVGWDEKTQIAKGPISDILTKYNYPKSPDIGIAYYPFDGGLDIYFPKFSQQSGEEALVDLASEAKLIDPNERVVQIHFGDSISDNITGHATSPKGICYDVFTIAVANSDSTLSDVATLATASTHRWGVYESIRLLEDMIQQRFEEKTTNNQSLAQLLISYLGSESPTPEDFNLKEVIKNIDLAEILALVDKIKIVQNNKGRIFLIGNGGSYDNARLTSLLLRMNGVDADVPGSGQKYLEAGLRKGHQYVFSSALEDQKLNENDLVI</sequence>